<feature type="transmembrane region" description="Helical" evidence="1">
    <location>
        <begin position="113"/>
        <end position="133"/>
    </location>
</feature>
<dbReference type="RefSeq" id="WP_194181437.1">
    <property type="nucleotide sequence ID" value="NZ_JADGIK010000001.1"/>
</dbReference>
<keyword evidence="1" id="KW-1133">Transmembrane helix</keyword>
<dbReference type="Proteomes" id="UP000608754">
    <property type="component" value="Unassembled WGS sequence"/>
</dbReference>
<evidence type="ECO:0000313" key="3">
    <source>
        <dbReference type="Proteomes" id="UP000608754"/>
    </source>
</evidence>
<feature type="transmembrane region" description="Helical" evidence="1">
    <location>
        <begin position="49"/>
        <end position="75"/>
    </location>
</feature>
<proteinExistence type="predicted"/>
<keyword evidence="1" id="KW-0812">Transmembrane</keyword>
<comment type="caution">
    <text evidence="2">The sequence shown here is derived from an EMBL/GenBank/DDBJ whole genome shotgun (WGS) entry which is preliminary data.</text>
</comment>
<name>A0A8J7FPX2_9FLAO</name>
<keyword evidence="3" id="KW-1185">Reference proteome</keyword>
<dbReference type="AlphaFoldDB" id="A0A8J7FPX2"/>
<gene>
    <name evidence="2" type="ORF">IM532_00255</name>
</gene>
<keyword evidence="1" id="KW-0472">Membrane</keyword>
<feature type="transmembrane region" description="Helical" evidence="1">
    <location>
        <begin position="82"/>
        <end position="101"/>
    </location>
</feature>
<evidence type="ECO:0000313" key="2">
    <source>
        <dbReference type="EMBL" id="MBF0595903.1"/>
    </source>
</evidence>
<reference evidence="2" key="1">
    <citation type="submission" date="2020-10" db="EMBL/GenBank/DDBJ databases">
        <authorList>
            <person name="Lu T."/>
            <person name="Wang Q."/>
            <person name="Han X."/>
        </authorList>
    </citation>
    <scope>NUCLEOTIDE SEQUENCE</scope>
    <source>
        <strain evidence="2">WQ 117</strain>
    </source>
</reference>
<evidence type="ECO:0000256" key="1">
    <source>
        <dbReference type="SAM" id="Phobius"/>
    </source>
</evidence>
<sequence length="139" mass="16839">MKSKYFIWASLLIFSISLLLPVSLGRDHFIEYYTADNPENLGYFYLLMGYMTAFELPIDFICWLGNFTLILSWIFHRFKLSFITSILSFLQMLIFGLDYIFKLNIIEFSDYDFPLFGYWFWLISSFLMLLYNYNRLKYT</sequence>
<protein>
    <submittedName>
        <fullName evidence="2">Uncharacterized protein</fullName>
    </submittedName>
</protein>
<dbReference type="EMBL" id="JADGIK010000001">
    <property type="protein sequence ID" value="MBF0595903.1"/>
    <property type="molecule type" value="Genomic_DNA"/>
</dbReference>
<organism evidence="2 3">
    <name type="scientific">Faecalibacter rhinopitheci</name>
    <dbReference type="NCBI Taxonomy" id="2779678"/>
    <lineage>
        <taxon>Bacteria</taxon>
        <taxon>Pseudomonadati</taxon>
        <taxon>Bacteroidota</taxon>
        <taxon>Flavobacteriia</taxon>
        <taxon>Flavobacteriales</taxon>
        <taxon>Weeksellaceae</taxon>
        <taxon>Faecalibacter</taxon>
    </lineage>
</organism>
<accession>A0A8J7FPX2</accession>